<reference key="1">
    <citation type="journal article" date="2014" name="PLoS Genet.">
        <title>Signature Gene Expression Reveals Novel Clues to the Molecular Mechanisms of Dimorphic Transition in Penicillium marneffei.</title>
        <authorList>
            <person name="Yang E."/>
            <person name="Wang G."/>
            <person name="Cai J."/>
            <person name="Woo P.C."/>
            <person name="Lau S.K."/>
            <person name="Yuen K.-Y."/>
            <person name="Chow W.-N."/>
            <person name="Lin X."/>
        </authorList>
    </citation>
    <scope>NUCLEOTIDE SEQUENCE [LARGE SCALE GENOMIC DNA]</scope>
    <source>
        <strain>PM1</strain>
    </source>
</reference>
<dbReference type="InterPro" id="IPR035082">
    <property type="entry name" value="Nrap_D1"/>
</dbReference>
<evidence type="ECO:0000259" key="10">
    <source>
        <dbReference type="Pfam" id="PF17405"/>
    </source>
</evidence>
<dbReference type="eggNOG" id="KOG2054">
    <property type="taxonomic scope" value="Eukaryota"/>
</dbReference>
<name>A0A093UVW7_TALMA</name>
<feature type="region of interest" description="Disordered" evidence="6">
    <location>
        <begin position="273"/>
        <end position="293"/>
    </location>
</feature>
<feature type="domain" description="Nrap protein" evidence="10">
    <location>
        <begin position="620"/>
        <end position="815"/>
    </location>
</feature>
<feature type="domain" description="Nrap protein" evidence="12">
    <location>
        <begin position="980"/>
        <end position="1105"/>
    </location>
</feature>
<organism evidence="13">
    <name type="scientific">Talaromyces marneffei PM1</name>
    <dbReference type="NCBI Taxonomy" id="1077442"/>
    <lineage>
        <taxon>Eukaryota</taxon>
        <taxon>Fungi</taxon>
        <taxon>Dikarya</taxon>
        <taxon>Ascomycota</taxon>
        <taxon>Pezizomycotina</taxon>
        <taxon>Eurotiomycetes</taxon>
        <taxon>Eurotiomycetidae</taxon>
        <taxon>Eurotiales</taxon>
        <taxon>Trichocomaceae</taxon>
        <taxon>Talaromyces</taxon>
        <taxon>Talaromyces sect. Talaromyces</taxon>
    </lineage>
</organism>
<protein>
    <recommendedName>
        <fullName evidence="5">U3 small nucleolar RNA-associated protein 22</fullName>
    </recommendedName>
</protein>
<comment type="similarity">
    <text evidence="2 5">Belongs to the NRAP family.</text>
</comment>
<keyword evidence="4 5" id="KW-0539">Nucleus</keyword>
<evidence type="ECO:0000259" key="9">
    <source>
        <dbReference type="Pfam" id="PF17404"/>
    </source>
</evidence>
<dbReference type="GO" id="GO:0003723">
    <property type="term" value="F:RNA binding"/>
    <property type="evidence" value="ECO:0007669"/>
    <property type="project" value="UniProtKB-KW"/>
</dbReference>
<evidence type="ECO:0000256" key="3">
    <source>
        <dbReference type="ARBA" id="ARBA00022884"/>
    </source>
</evidence>
<dbReference type="InterPro" id="IPR005554">
    <property type="entry name" value="NOL6/Upt22"/>
</dbReference>
<evidence type="ECO:0000256" key="2">
    <source>
        <dbReference type="ARBA" id="ARBA00006674"/>
    </source>
</evidence>
<evidence type="ECO:0000259" key="11">
    <source>
        <dbReference type="Pfam" id="PF17406"/>
    </source>
</evidence>
<accession>A0A093UVW7</accession>
<evidence type="ECO:0000313" key="13">
    <source>
        <dbReference type="EMBL" id="KFX41874.1"/>
    </source>
</evidence>
<keyword evidence="3 5" id="KW-0694">RNA-binding</keyword>
<dbReference type="Pfam" id="PF17405">
    <property type="entry name" value="Nrap_D4"/>
    <property type="match status" value="1"/>
</dbReference>
<evidence type="ECO:0000256" key="4">
    <source>
        <dbReference type="ARBA" id="ARBA00023242"/>
    </source>
</evidence>
<dbReference type="InterPro" id="IPR035369">
    <property type="entry name" value="Nrap_D4"/>
</dbReference>
<dbReference type="Pfam" id="PF17407">
    <property type="entry name" value="Nrap_D6"/>
    <property type="match status" value="1"/>
</dbReference>
<dbReference type="Pfam" id="PF17406">
    <property type="entry name" value="Nrap_D5"/>
    <property type="match status" value="1"/>
</dbReference>
<evidence type="ECO:0000256" key="1">
    <source>
        <dbReference type="ARBA" id="ARBA00004604"/>
    </source>
</evidence>
<dbReference type="Pfam" id="PF17404">
    <property type="entry name" value="Nrap_D3"/>
    <property type="match status" value="1"/>
</dbReference>
<dbReference type="GO" id="GO:0032040">
    <property type="term" value="C:small-subunit processome"/>
    <property type="evidence" value="ECO:0007669"/>
    <property type="project" value="TreeGrafter"/>
</dbReference>
<evidence type="ECO:0000259" key="8">
    <source>
        <dbReference type="Pfam" id="PF17403"/>
    </source>
</evidence>
<dbReference type="InterPro" id="IPR035368">
    <property type="entry name" value="Nrap_D3"/>
</dbReference>
<dbReference type="Gene3D" id="3.30.70.3030">
    <property type="match status" value="1"/>
</dbReference>
<evidence type="ECO:0000256" key="6">
    <source>
        <dbReference type="SAM" id="MobiDB-lite"/>
    </source>
</evidence>
<dbReference type="GO" id="GO:0032545">
    <property type="term" value="C:CURI complex"/>
    <property type="evidence" value="ECO:0007669"/>
    <property type="project" value="TreeGrafter"/>
</dbReference>
<dbReference type="EMBL" id="JPOX01000052">
    <property type="protein sequence ID" value="KFX41874.1"/>
    <property type="molecule type" value="Genomic_DNA"/>
</dbReference>
<comment type="subcellular location">
    <subcellularLocation>
        <location evidence="1 5">Nucleus</location>
        <location evidence="1 5">Nucleolus</location>
    </subcellularLocation>
</comment>
<dbReference type="Gene3D" id="1.10.1410.10">
    <property type="match status" value="1"/>
</dbReference>
<keyword evidence="5" id="KW-0687">Ribonucleoprotein</keyword>
<feature type="region of interest" description="Disordered" evidence="6">
    <location>
        <begin position="1"/>
        <end position="55"/>
    </location>
</feature>
<dbReference type="GO" id="GO:0006364">
    <property type="term" value="P:rRNA processing"/>
    <property type="evidence" value="ECO:0007669"/>
    <property type="project" value="UniProtKB-KW"/>
</dbReference>
<dbReference type="GO" id="GO:0034456">
    <property type="term" value="C:UTP-C complex"/>
    <property type="evidence" value="ECO:0007669"/>
    <property type="project" value="TreeGrafter"/>
</dbReference>
<dbReference type="AlphaFoldDB" id="A0A093UVW7"/>
<dbReference type="InterPro" id="IPR035367">
    <property type="entry name" value="Nrap_D2"/>
</dbReference>
<feature type="domain" description="Nrap protein" evidence="9">
    <location>
        <begin position="486"/>
        <end position="608"/>
    </location>
</feature>
<dbReference type="Pfam" id="PF17403">
    <property type="entry name" value="Nrap_D2"/>
    <property type="match status" value="1"/>
</dbReference>
<dbReference type="Pfam" id="PF03813">
    <property type="entry name" value="Nrap"/>
    <property type="match status" value="1"/>
</dbReference>
<sequence length="1110" mass="125178">MSDPSTKRRRLNGPATDRETSPGSSSADNYQDSKAPDSSNQHKQSKPQNGTNSANRFAEVGRATGLSKSSLFKLQTDELLAGLRPDYDKLVSTVQDNLRRIRDILQQVPERESKRADVAAKELRDRYRVSVPFPCHSSGDLAKYHVSFQPPTSIDLVGSVILRAGLQATETFNVDIAVTIPSTLFQPKDYRNYKYFQKRAFFIACIAASLREAKLPFSIQYNYQDGDLLRPIIVLEPTENASEDSPKQPIRIRILTAVEDELFPVTRTLPSRNNVQTAGAEDEPQSNDENKSSPYYNSALRFESTVIPYQKWLQTSLKKYTSMRDASLLGQTWLRQHGFASTIEKGGFGSFEWMLLLGLLFEGGGANGKPILLPSYSSYQVFKAAMQFLVARDLMQPLSLFVSDVELPAGGPVFFDGKRGLNILYKMTIGSYKLLRHECSLTLSLLNETRFDNFEKVFIFQNNEPMLKFDRLVSLTPQQQVADPLLSVSYQNHIYDILERSLGDRAKVICLWSDSPSPQPLKSKSLNEPHFQQISIGLILNPENSNRLVDHGPAAEMQEEATAFRSFWGDKAELRRFRDGNILESLVWSDQGSVIDQILVYSLSRHLKISRHSIKCIGDEFDETLQQLAGSEKQTAAMFQSIRDAFQSLQSSFQSMDDLPLQVRHLQPASPFLRSTAVISDPKDIGLTPVDINLQLESSTKWPDNLDAIQMTKVAFLLRIGEALKDDGNVTSFRVGLENESRRFINRAFLDIAHTTGIQFRLRLHHEREATLLERKLKESGLSPQYKEDIGAALFEYKKTFIHSPRLTQVVQTLSNRYPLLSPTVRLMKHWFNSQLLLSHVTEEFVELLAINVYVSIHPWASPSSLMTGFYRTLSLLSKWNWQQEPLILGMGGLTGEDVKTIETRFLAWRNIDPAMKKVSMIVASDLDHDGVTWTLNEKPPKVVAGHITRLAKAAVEALKQQHGKEDRPSLENLLFNPVLSPYDFVIHLNNPSKKSKKHNQPQFANLKGLVNLASSSEASSRDITMSYLSELQTIYEHCILFFYGHEENVIAGLWKPTSTTSRPFNLKTAYSTRPAHNGTADVTLNKESTLNEIARLGGSLVHSIENKNV</sequence>
<feature type="compositionally biased region" description="Polar residues" evidence="6">
    <location>
        <begin position="21"/>
        <end position="55"/>
    </location>
</feature>
<evidence type="ECO:0000259" key="7">
    <source>
        <dbReference type="Pfam" id="PF03813"/>
    </source>
</evidence>
<keyword evidence="5" id="KW-0698">rRNA processing</keyword>
<feature type="domain" description="Nrap protein" evidence="8">
    <location>
        <begin position="323"/>
        <end position="459"/>
    </location>
</feature>
<feature type="domain" description="Nrap protein" evidence="7">
    <location>
        <begin position="174"/>
        <end position="318"/>
    </location>
</feature>
<gene>
    <name evidence="13" type="ORF">GQ26_0520170</name>
</gene>
<keyword evidence="5" id="KW-0690">Ribosome biogenesis</keyword>
<evidence type="ECO:0000259" key="12">
    <source>
        <dbReference type="Pfam" id="PF17407"/>
    </source>
</evidence>
<evidence type="ECO:0000256" key="5">
    <source>
        <dbReference type="RuleBase" id="RU364032"/>
    </source>
</evidence>
<dbReference type="InterPro" id="IPR035371">
    <property type="entry name" value="Nrap_D6"/>
</dbReference>
<dbReference type="GO" id="GO:0006409">
    <property type="term" value="P:tRNA export from nucleus"/>
    <property type="evidence" value="ECO:0007669"/>
    <property type="project" value="TreeGrafter"/>
</dbReference>
<proteinExistence type="inferred from homology"/>
<comment type="caution">
    <text evidence="13">The sequence shown here is derived from an EMBL/GenBank/DDBJ whole genome shotgun (WGS) entry which is preliminary data.</text>
</comment>
<dbReference type="InterPro" id="IPR035370">
    <property type="entry name" value="Nrap_D5"/>
</dbReference>
<reference evidence="13" key="2">
    <citation type="journal article" date="2014" name="PLoS Genet.">
        <title>Signature gene expression reveals novel clues to the molecular mechanisms of dimorphic transition in Penicillium marneffei.</title>
        <authorList>
            <person name="Yang E."/>
            <person name="Wang G."/>
            <person name="Cai J."/>
            <person name="Woo P.C."/>
            <person name="Lau S.K."/>
            <person name="Yuen K.-Y."/>
            <person name="Chow W.-N."/>
            <person name="Lin X."/>
        </authorList>
    </citation>
    <scope>NUCLEOTIDE SEQUENCE</scope>
    <source>
        <strain evidence="13">PM1</strain>
    </source>
</reference>
<dbReference type="HOGENOM" id="CLU_003502_1_0_1"/>
<dbReference type="PANTHER" id="PTHR17972:SF0">
    <property type="entry name" value="NUCLEOLAR PROTEIN 6"/>
    <property type="match status" value="1"/>
</dbReference>
<feature type="domain" description="Nrap protein" evidence="11">
    <location>
        <begin position="818"/>
        <end position="976"/>
    </location>
</feature>
<dbReference type="PANTHER" id="PTHR17972">
    <property type="entry name" value="NUCLEOLAR RNA-ASSOCIATED PROTEIN"/>
    <property type="match status" value="1"/>
</dbReference>